<evidence type="ECO:0000256" key="1">
    <source>
        <dbReference type="SAM" id="MobiDB-lite"/>
    </source>
</evidence>
<dbReference type="SUPFAM" id="SSF53590">
    <property type="entry name" value="Nucleoside hydrolase"/>
    <property type="match status" value="1"/>
</dbReference>
<keyword evidence="3" id="KW-1185">Reference proteome</keyword>
<dbReference type="OrthoDB" id="2564527at2759"/>
<comment type="caution">
    <text evidence="2">The sequence shown here is derived from an EMBL/GenBank/DDBJ whole genome shotgun (WGS) entry which is preliminary data.</text>
</comment>
<evidence type="ECO:0000313" key="2">
    <source>
        <dbReference type="EMBL" id="KAG4423599.1"/>
    </source>
</evidence>
<name>A0A8H7WEW7_9HELO</name>
<sequence>MGLKEEFTFLHNLGLNVTLFGKDLKKCHRGPGDRNFFVVVTRSDGDKLHYQDNIPEEDLSRLKNWIRCGDPTGLTAEWKEVHVGHSKWKAYLAGENQEIDCSRVMDEMFVNEGGKTYTYARTGEAKGVKITHPEDQIRLSEHAGKLNSEAKGFSIPSGLTTAEQDIYNQAGKVNSGKAPGVVVITDLAKDYDDLAAMVVLKELHRLGFVRLEAFIANLEPSRKRAIYGRVNLDSVGLQDVPIGVGTKASTKKHEEYKYEFDSPLMPDEKTFQPNKDNFFEDGSELLDLVFNRAIEEDRKVHLLLISSLTDIAEYTDTEDRLKTFQKAVGRVYMQGGYSISTEGIPTPRGDAANNTFDMPAAERFHPRLENIPSDVYTKVAAYATNIPASIFNDLGDTKHPIGKDLQNRYQRQGVQFYKTACGPKPVNGITQEKFLHNLSSFYEKHPPGKQTSEKGTPLPEDGTPLPDPGKDFDPNEKFNPDKYEIIPYLTKGLMYDALPALATGGDHLVDILGVLDTESMANQTSIHKVIGTPKQDDLDANPNIDSKRMAFVVSTILKGGLYDSVQNSPGSQLE</sequence>
<protein>
    <submittedName>
        <fullName evidence="2">Uncharacterized protein</fullName>
    </submittedName>
</protein>
<dbReference type="AlphaFoldDB" id="A0A8H7WEW7"/>
<dbReference type="GO" id="GO:0016799">
    <property type="term" value="F:hydrolase activity, hydrolyzing N-glycosyl compounds"/>
    <property type="evidence" value="ECO:0007669"/>
    <property type="project" value="InterPro"/>
</dbReference>
<evidence type="ECO:0000313" key="3">
    <source>
        <dbReference type="Proteomes" id="UP000664132"/>
    </source>
</evidence>
<dbReference type="EMBL" id="JAFJYH010000032">
    <property type="protein sequence ID" value="KAG4423599.1"/>
    <property type="molecule type" value="Genomic_DNA"/>
</dbReference>
<feature type="compositionally biased region" description="Basic and acidic residues" evidence="1">
    <location>
        <begin position="468"/>
        <end position="477"/>
    </location>
</feature>
<organism evidence="2 3">
    <name type="scientific">Cadophora malorum</name>
    <dbReference type="NCBI Taxonomy" id="108018"/>
    <lineage>
        <taxon>Eukaryota</taxon>
        <taxon>Fungi</taxon>
        <taxon>Dikarya</taxon>
        <taxon>Ascomycota</taxon>
        <taxon>Pezizomycotina</taxon>
        <taxon>Leotiomycetes</taxon>
        <taxon>Helotiales</taxon>
        <taxon>Ploettnerulaceae</taxon>
        <taxon>Cadophora</taxon>
    </lineage>
</organism>
<dbReference type="Gene3D" id="3.90.245.10">
    <property type="entry name" value="Ribonucleoside hydrolase-like"/>
    <property type="match status" value="1"/>
</dbReference>
<gene>
    <name evidence="2" type="ORF">IFR04_003281</name>
</gene>
<dbReference type="InterPro" id="IPR036452">
    <property type="entry name" value="Ribo_hydro-like"/>
</dbReference>
<accession>A0A8H7WEW7</accession>
<reference evidence="2" key="1">
    <citation type="submission" date="2021-02" db="EMBL/GenBank/DDBJ databases">
        <title>Genome sequence Cadophora malorum strain M34.</title>
        <authorList>
            <person name="Stefanovic E."/>
            <person name="Vu D."/>
            <person name="Scully C."/>
            <person name="Dijksterhuis J."/>
            <person name="Roader J."/>
            <person name="Houbraken J."/>
        </authorList>
    </citation>
    <scope>NUCLEOTIDE SEQUENCE</scope>
    <source>
        <strain evidence="2">M34</strain>
    </source>
</reference>
<dbReference type="Proteomes" id="UP000664132">
    <property type="component" value="Unassembled WGS sequence"/>
</dbReference>
<feature type="region of interest" description="Disordered" evidence="1">
    <location>
        <begin position="441"/>
        <end position="477"/>
    </location>
</feature>
<proteinExistence type="predicted"/>